<organism evidence="5 6">
    <name type="scientific">Pararhodobacter aggregans</name>
    <dbReference type="NCBI Taxonomy" id="404875"/>
    <lineage>
        <taxon>Bacteria</taxon>
        <taxon>Pseudomonadati</taxon>
        <taxon>Pseudomonadota</taxon>
        <taxon>Alphaproteobacteria</taxon>
        <taxon>Rhodobacterales</taxon>
        <taxon>Paracoccaceae</taxon>
        <taxon>Pararhodobacter</taxon>
    </lineage>
</organism>
<protein>
    <submittedName>
        <fullName evidence="5">AraC family transcriptional regulator</fullName>
    </submittedName>
</protein>
<dbReference type="Pfam" id="PF12833">
    <property type="entry name" value="HTH_18"/>
    <property type="match status" value="1"/>
</dbReference>
<dbReference type="RefSeq" id="WP_107751666.1">
    <property type="nucleotide sequence ID" value="NZ_QBKF01000005.1"/>
</dbReference>
<accession>A0A2T7ULT6</accession>
<dbReference type="InterPro" id="IPR010499">
    <property type="entry name" value="AraC_E-bd"/>
</dbReference>
<dbReference type="InterPro" id="IPR018060">
    <property type="entry name" value="HTH_AraC"/>
</dbReference>
<dbReference type="AlphaFoldDB" id="A0A2T7ULT6"/>
<dbReference type="InterPro" id="IPR009057">
    <property type="entry name" value="Homeodomain-like_sf"/>
</dbReference>
<dbReference type="InterPro" id="IPR050908">
    <property type="entry name" value="SmbC-like"/>
</dbReference>
<evidence type="ECO:0000256" key="3">
    <source>
        <dbReference type="ARBA" id="ARBA00023163"/>
    </source>
</evidence>
<dbReference type="PROSITE" id="PS01124">
    <property type="entry name" value="HTH_ARAC_FAMILY_2"/>
    <property type="match status" value="1"/>
</dbReference>
<evidence type="ECO:0000313" key="5">
    <source>
        <dbReference type="EMBL" id="PVE45662.1"/>
    </source>
</evidence>
<sequence>MSVDYRARLRRVYAAIHDDPAGEHSLDAMADVAALSRFHFHRVFAAMTGETLAEAVRRVRLHRAAEALVRSEAPLAALARAHGYADAAGFSRAFRAAYGLSPGEFRRQGRALPETLRRITREGGSMYPVTLETTAPQRLIGLPFTGPYLKIGAAFDRLAAEIGALGLWPRTRGMVGVYLDDPSAVPAEALRSFAGVLVAEDLPLPEGMQEHRLAGGRHARMAFRGPYAGMGLAYEWLYGSWLAASGEAPRSAPCWELYLNTPQSAAPEDLATDIYLPLEDSHD</sequence>
<dbReference type="SUPFAM" id="SSF46689">
    <property type="entry name" value="Homeodomain-like"/>
    <property type="match status" value="2"/>
</dbReference>
<evidence type="ECO:0000256" key="2">
    <source>
        <dbReference type="ARBA" id="ARBA00023125"/>
    </source>
</evidence>
<feature type="domain" description="HTH araC/xylS-type" evidence="4">
    <location>
        <begin position="10"/>
        <end position="108"/>
    </location>
</feature>
<keyword evidence="6" id="KW-1185">Reference proteome</keyword>
<reference evidence="5 6" key="1">
    <citation type="journal article" date="2011" name="Syst. Appl. Microbiol.">
        <title>Defluviimonas denitrificans gen. nov., sp. nov., and Pararhodobacter aggregans gen. nov., sp. nov., non-phototrophic Rhodobacteraceae from the biofilter of a marine aquaculture.</title>
        <authorList>
            <person name="Foesel B.U."/>
            <person name="Drake H.L."/>
            <person name="Schramm A."/>
        </authorList>
    </citation>
    <scope>NUCLEOTIDE SEQUENCE [LARGE SCALE GENOMIC DNA]</scope>
    <source>
        <strain evidence="5 6">D1-19</strain>
    </source>
</reference>
<dbReference type="Gene3D" id="1.10.10.60">
    <property type="entry name" value="Homeodomain-like"/>
    <property type="match status" value="2"/>
</dbReference>
<dbReference type="SMART" id="SM00871">
    <property type="entry name" value="AraC_E_bind"/>
    <property type="match status" value="1"/>
</dbReference>
<keyword evidence="3" id="KW-0804">Transcription</keyword>
<dbReference type="SMART" id="SM00342">
    <property type="entry name" value="HTH_ARAC"/>
    <property type="match status" value="1"/>
</dbReference>
<evidence type="ECO:0000313" key="6">
    <source>
        <dbReference type="Proteomes" id="UP000244810"/>
    </source>
</evidence>
<comment type="caution">
    <text evidence="5">The sequence shown here is derived from an EMBL/GenBank/DDBJ whole genome shotgun (WGS) entry which is preliminary data.</text>
</comment>
<evidence type="ECO:0000256" key="1">
    <source>
        <dbReference type="ARBA" id="ARBA00023015"/>
    </source>
</evidence>
<dbReference type="InterPro" id="IPR011256">
    <property type="entry name" value="Reg_factor_effector_dom_sf"/>
</dbReference>
<gene>
    <name evidence="5" type="ORF">DDE23_20605</name>
</gene>
<dbReference type="SUPFAM" id="SSF55136">
    <property type="entry name" value="Probable bacterial effector-binding domain"/>
    <property type="match status" value="1"/>
</dbReference>
<keyword evidence="1" id="KW-0805">Transcription regulation</keyword>
<dbReference type="Pfam" id="PF06445">
    <property type="entry name" value="GyrI-like"/>
    <property type="match status" value="1"/>
</dbReference>
<dbReference type="InterPro" id="IPR018062">
    <property type="entry name" value="HTH_AraC-typ_CS"/>
</dbReference>
<keyword evidence="2" id="KW-0238">DNA-binding</keyword>
<dbReference type="Gene3D" id="3.20.80.10">
    <property type="entry name" value="Regulatory factor, effector binding domain"/>
    <property type="match status" value="1"/>
</dbReference>
<dbReference type="PROSITE" id="PS00041">
    <property type="entry name" value="HTH_ARAC_FAMILY_1"/>
    <property type="match status" value="1"/>
</dbReference>
<dbReference type="GO" id="GO:0043565">
    <property type="term" value="F:sequence-specific DNA binding"/>
    <property type="evidence" value="ECO:0007669"/>
    <property type="project" value="InterPro"/>
</dbReference>
<evidence type="ECO:0000259" key="4">
    <source>
        <dbReference type="PROSITE" id="PS01124"/>
    </source>
</evidence>
<dbReference type="PANTHER" id="PTHR40055:SF1">
    <property type="entry name" value="TRANSCRIPTIONAL REGULATOR YGIV-RELATED"/>
    <property type="match status" value="1"/>
</dbReference>
<dbReference type="EMBL" id="QDDR01000013">
    <property type="protein sequence ID" value="PVE45662.1"/>
    <property type="molecule type" value="Genomic_DNA"/>
</dbReference>
<proteinExistence type="predicted"/>
<dbReference type="Proteomes" id="UP000244810">
    <property type="component" value="Unassembled WGS sequence"/>
</dbReference>
<dbReference type="OrthoDB" id="9816011at2"/>
<dbReference type="InterPro" id="IPR029442">
    <property type="entry name" value="GyrI-like"/>
</dbReference>
<dbReference type="GO" id="GO:0003700">
    <property type="term" value="F:DNA-binding transcription factor activity"/>
    <property type="evidence" value="ECO:0007669"/>
    <property type="project" value="InterPro"/>
</dbReference>
<dbReference type="PANTHER" id="PTHR40055">
    <property type="entry name" value="TRANSCRIPTIONAL REGULATOR YGIV-RELATED"/>
    <property type="match status" value="1"/>
</dbReference>
<name>A0A2T7ULT6_9RHOB</name>